<sequence length="132" mass="15545">MLPYYKGWTKDMSVEDTKDLAYWERNMLALHFAVYANTAYGQYRDYLKMVGSKADAPDRLPCGWYYDTDNNWDGWKRVISLFDGRACFHIPDDFDLGTKLPEIEPNWNGHSTEDKWERVMKVCGCELPDLEK</sequence>
<evidence type="ECO:0000313" key="1">
    <source>
        <dbReference type="EMBL" id="AGR46747.1"/>
    </source>
</evidence>
<dbReference type="EMBL" id="KC595512">
    <property type="protein sequence ID" value="AGR46747.1"/>
    <property type="molecule type" value="Genomic_DNA"/>
</dbReference>
<dbReference type="KEGG" id="vg:26642179"/>
<dbReference type="OrthoDB" id="34699at10239"/>
<name>S5MSH0_9CAUD</name>
<proteinExistence type="predicted"/>
<dbReference type="RefSeq" id="YP_009215841.1">
    <property type="nucleotide sequence ID" value="NC_028982.1"/>
</dbReference>
<dbReference type="GeneID" id="26642179"/>
<accession>S5MSH0</accession>
<gene>
    <name evidence="1" type="ORF">JL_61</name>
</gene>
<reference evidence="1 2" key="1">
    <citation type="journal article" date="2014" name="Genome Announc.">
        <title>Genome Sequences of Three Novel Bacillus cereus Bacteriophages.</title>
        <authorList>
            <person name="Grose J.H."/>
            <person name="Jensen J.D."/>
            <person name="Merrill B.D."/>
            <person name="Fisher J.N."/>
            <person name="Burnett S.H."/>
            <person name="Breakwell D.P."/>
        </authorList>
    </citation>
    <scope>NUCLEOTIDE SEQUENCE [LARGE SCALE GENOMIC DNA]</scope>
</reference>
<evidence type="ECO:0000313" key="2">
    <source>
        <dbReference type="Proteomes" id="UP000015092"/>
    </source>
</evidence>
<organism evidence="1 2">
    <name type="scientific">Bacillus phage JL</name>
    <dbReference type="NCBI Taxonomy" id="1296655"/>
    <lineage>
        <taxon>Viruses</taxon>
        <taxon>Duplodnaviria</taxon>
        <taxon>Heunggongvirae</taxon>
        <taxon>Uroviricota</taxon>
        <taxon>Caudoviricetes</taxon>
        <taxon>Herelleviridae</taxon>
        <taxon>Spounavirinae</taxon>
        <taxon>Siminovitchvirus</taxon>
        <taxon>Siminovitchvirus JL</taxon>
    </lineage>
</organism>
<dbReference type="Proteomes" id="UP000015092">
    <property type="component" value="Segment"/>
</dbReference>
<protein>
    <submittedName>
        <fullName evidence="1">Uncharacterized protein</fullName>
    </submittedName>
</protein>
<keyword evidence="2" id="KW-1185">Reference proteome</keyword>